<dbReference type="Proteomes" id="UP000092462">
    <property type="component" value="Unassembled WGS sequence"/>
</dbReference>
<protein>
    <recommendedName>
        <fullName evidence="4">Pre-C2HC domain-containing protein</fullName>
    </recommendedName>
</protein>
<evidence type="ECO:0008006" key="4">
    <source>
        <dbReference type="Google" id="ProtNLM"/>
    </source>
</evidence>
<dbReference type="AlphaFoldDB" id="A0A1B0DM52"/>
<dbReference type="EMBL" id="AJVK01016678">
    <property type="status" value="NOT_ANNOTATED_CDS"/>
    <property type="molecule type" value="Genomic_DNA"/>
</dbReference>
<dbReference type="EMBL" id="AJVK01016676">
    <property type="status" value="NOT_ANNOTATED_CDS"/>
    <property type="molecule type" value="Genomic_DNA"/>
</dbReference>
<feature type="region of interest" description="Disordered" evidence="1">
    <location>
        <begin position="31"/>
        <end position="52"/>
    </location>
</feature>
<name>A0A1B0DM52_PHLPP</name>
<dbReference type="EnsemblMetazoa" id="PPAI009442-RA">
    <property type="protein sequence ID" value="PPAI009442-PA"/>
    <property type="gene ID" value="PPAI009442"/>
</dbReference>
<proteinExistence type="predicted"/>
<keyword evidence="3" id="KW-1185">Reference proteome</keyword>
<evidence type="ECO:0000313" key="2">
    <source>
        <dbReference type="EnsemblMetazoa" id="PPAI009442-PA"/>
    </source>
</evidence>
<accession>A0A1B0DM52</accession>
<dbReference type="EMBL" id="AJVK01016677">
    <property type="status" value="NOT_ANNOTATED_CDS"/>
    <property type="molecule type" value="Genomic_DNA"/>
</dbReference>
<evidence type="ECO:0000256" key="1">
    <source>
        <dbReference type="SAM" id="MobiDB-lite"/>
    </source>
</evidence>
<evidence type="ECO:0000313" key="3">
    <source>
        <dbReference type="Proteomes" id="UP000092462"/>
    </source>
</evidence>
<sequence length="281" mass="31647">MGKTQLQDVTAIHFYSSHDHFQKATADVIKPPEVNNGENDTSAVPQPRHEPAPPPIVVYGVEQITQLTRMLDSATTDGSLLHCLVQFEAPHVKKEIVQCKNCQYFGHTKSYCNRKPKCVKCAGNHLTEACLKVRNDGAAKCSNCNGDHPASYRGCVVHKELQKKMYPALRNRITTRAENFSPRDITPQTLRNRIKPPHQVAVEIPRSCGGWGCEVCVEELGIAERDDRKRRNAAAQEPLSDLHKSSHLLKPPRRLQMPKMTIKAQRRDNEIGTNYNQVMIL</sequence>
<organism evidence="2 3">
    <name type="scientific">Phlebotomus papatasi</name>
    <name type="common">Sandfly</name>
    <dbReference type="NCBI Taxonomy" id="29031"/>
    <lineage>
        <taxon>Eukaryota</taxon>
        <taxon>Metazoa</taxon>
        <taxon>Ecdysozoa</taxon>
        <taxon>Arthropoda</taxon>
        <taxon>Hexapoda</taxon>
        <taxon>Insecta</taxon>
        <taxon>Pterygota</taxon>
        <taxon>Neoptera</taxon>
        <taxon>Endopterygota</taxon>
        <taxon>Diptera</taxon>
        <taxon>Nematocera</taxon>
        <taxon>Psychodoidea</taxon>
        <taxon>Psychodidae</taxon>
        <taxon>Phlebotomus</taxon>
        <taxon>Phlebotomus</taxon>
    </lineage>
</organism>
<reference evidence="2" key="1">
    <citation type="submission" date="2022-08" db="UniProtKB">
        <authorList>
            <consortium name="EnsemblMetazoa"/>
        </authorList>
    </citation>
    <scope>IDENTIFICATION</scope>
    <source>
        <strain evidence="2">Israel</strain>
    </source>
</reference>
<dbReference type="VEuPathDB" id="VectorBase:PPAI009442"/>
<feature type="region of interest" description="Disordered" evidence="1">
    <location>
        <begin position="227"/>
        <end position="255"/>
    </location>
</feature>